<dbReference type="PANTHER" id="PTHR46268:SF6">
    <property type="entry name" value="UNIVERSAL STRESS PROTEIN UP12"/>
    <property type="match status" value="1"/>
</dbReference>
<dbReference type="SUPFAM" id="SSF52402">
    <property type="entry name" value="Adenine nucleotide alpha hydrolases-like"/>
    <property type="match status" value="2"/>
</dbReference>
<dbReference type="InterPro" id="IPR006016">
    <property type="entry name" value="UspA"/>
</dbReference>
<dbReference type="AlphaFoldDB" id="A0A0U1NJW8"/>
<dbReference type="EMBL" id="CVQV01000005">
    <property type="protein sequence ID" value="CRK75032.1"/>
    <property type="molecule type" value="Genomic_DNA"/>
</dbReference>
<dbReference type="Gene3D" id="3.40.50.12370">
    <property type="match status" value="1"/>
</dbReference>
<dbReference type="RefSeq" id="WP_048598455.1">
    <property type="nucleotide sequence ID" value="NZ_CBFHGK010000008.1"/>
</dbReference>
<feature type="domain" description="UspA" evidence="2">
    <location>
        <begin position="200"/>
        <end position="284"/>
    </location>
</feature>
<dbReference type="InterPro" id="IPR006015">
    <property type="entry name" value="Universal_stress_UspA"/>
</dbReference>
<evidence type="ECO:0000259" key="2">
    <source>
        <dbReference type="Pfam" id="PF00582"/>
    </source>
</evidence>
<dbReference type="PRINTS" id="PR01438">
    <property type="entry name" value="UNVRSLSTRESS"/>
</dbReference>
<gene>
    <name evidence="3" type="ORF">NIG5292_01073</name>
</gene>
<dbReference type="PANTHER" id="PTHR46268">
    <property type="entry name" value="STRESS RESPONSE PROTEIN NHAX"/>
    <property type="match status" value="1"/>
</dbReference>
<name>A0A0U1NJW8_9RHOB</name>
<protein>
    <submittedName>
        <fullName evidence="3">Universal stress protein family protein</fullName>
    </submittedName>
</protein>
<dbReference type="STRING" id="282199.GCA_001049735_01072"/>
<keyword evidence="4" id="KW-1185">Reference proteome</keyword>
<organism evidence="3 4">
    <name type="scientific">Nereida ignava</name>
    <dbReference type="NCBI Taxonomy" id="282199"/>
    <lineage>
        <taxon>Bacteria</taxon>
        <taxon>Pseudomonadati</taxon>
        <taxon>Pseudomonadota</taxon>
        <taxon>Alphaproteobacteria</taxon>
        <taxon>Rhodobacterales</taxon>
        <taxon>Roseobacteraceae</taxon>
        <taxon>Nereida</taxon>
    </lineage>
</organism>
<proteinExistence type="inferred from homology"/>
<accession>A0A0U1NJW8</accession>
<feature type="domain" description="UspA" evidence="2">
    <location>
        <begin position="6"/>
        <end position="157"/>
    </location>
</feature>
<comment type="similarity">
    <text evidence="1">Belongs to the universal stress protein A family.</text>
</comment>
<evidence type="ECO:0000256" key="1">
    <source>
        <dbReference type="ARBA" id="ARBA00008791"/>
    </source>
</evidence>
<sequence length="284" mass="29566">MADTLEKIVALVDGSEYSHSVCDHAAWVASKIGGHVVVAHILGRREAKADRSGNIGLGARTKLMEDLAALDEERAKLNQVRGRAILEDAEARIAAAGVSVSTVLRQGDLLAELATLAADAELVVIGKRGEAADFAKLHLGSNVERVVRSCEKPILVTSRAFKPVESFALAFDGGASSLKAVDHVANAKLFQGLPGQVVTVGTQTAEAKQKLDGAAALLSGAGLEVTASFVDGQPETAIAGLVGDDGADMLVMGAYGHSRVRSLIIGSTTTEMVRSAHVPLLLFR</sequence>
<dbReference type="CDD" id="cd00293">
    <property type="entry name" value="USP-like"/>
    <property type="match status" value="2"/>
</dbReference>
<reference evidence="3 4" key="1">
    <citation type="submission" date="2015-04" db="EMBL/GenBank/DDBJ databases">
        <authorList>
            <person name="Syromyatnikov M.Y."/>
            <person name="Popov V.N."/>
        </authorList>
    </citation>
    <scope>NUCLEOTIDE SEQUENCE [LARGE SCALE GENOMIC DNA]</scope>
    <source>
        <strain evidence="3 4">CECT 5292</strain>
    </source>
</reference>
<dbReference type="Proteomes" id="UP000048949">
    <property type="component" value="Unassembled WGS sequence"/>
</dbReference>
<evidence type="ECO:0000313" key="3">
    <source>
        <dbReference type="EMBL" id="CRK75032.1"/>
    </source>
</evidence>
<dbReference type="Pfam" id="PF00582">
    <property type="entry name" value="Usp"/>
    <property type="match status" value="2"/>
</dbReference>
<evidence type="ECO:0000313" key="4">
    <source>
        <dbReference type="Proteomes" id="UP000048949"/>
    </source>
</evidence>